<dbReference type="HOGENOM" id="CLU_864135_0_0_1"/>
<protein>
    <recommendedName>
        <fullName evidence="1">Small ribosomal subunit protein mS35 mitochondrial conserved domain-containing protein</fullName>
    </recommendedName>
</protein>
<reference evidence="3" key="1">
    <citation type="submission" date="2011-05" db="EMBL/GenBank/DDBJ databases">
        <authorList>
            <person name="Richards S.R."/>
            <person name="Qu J."/>
            <person name="Jiang H."/>
            <person name="Jhangiani S.N."/>
            <person name="Agravi P."/>
            <person name="Goodspeed R."/>
            <person name="Gross S."/>
            <person name="Mandapat C."/>
            <person name="Jackson L."/>
            <person name="Mathew T."/>
            <person name="Pu L."/>
            <person name="Thornton R."/>
            <person name="Saada N."/>
            <person name="Wilczek-Boney K.B."/>
            <person name="Lee S."/>
            <person name="Kovar C."/>
            <person name="Wu Y."/>
            <person name="Scherer S.E."/>
            <person name="Worley K.C."/>
            <person name="Muzny D.M."/>
            <person name="Gibbs R."/>
        </authorList>
    </citation>
    <scope>NUCLEOTIDE SEQUENCE</scope>
    <source>
        <strain evidence="3">Brora</strain>
    </source>
</reference>
<dbReference type="PANTHER" id="PTHR13490">
    <property type="entry name" value="MITOCHONDRIAL 28S RIBOSOMAL PROTEIN S28"/>
    <property type="match status" value="1"/>
</dbReference>
<dbReference type="Pfam" id="PF10213">
    <property type="entry name" value="MRP-S28"/>
    <property type="match status" value="1"/>
</dbReference>
<dbReference type="EnsemblMetazoa" id="SMAR012164-RA">
    <property type="protein sequence ID" value="SMAR012164-PA"/>
    <property type="gene ID" value="SMAR012164"/>
</dbReference>
<sequence>MAALCIGLNVLNKSSSHRFPYILFANGSNLTRRLSTEATEQKLTPVEDEFRQLQLRKKIEPRKPRPKLKLNANITTTLHENVDRSNMVGRLANSALIQAIRGSFSQFCTPWPKELKTDELCEKYFPVEIISSDYCHSGPDLHDPRARIVCLKIKLSKLKLNERAKDKLLRLAGNHYDQRTDHIIITAERCPLKRQNYDYVHYILTALYHESVKIEGWESEKSEVDMEKYVWIDRSSGKRMFSQLQNYFNTENRPDWFVNWISTKELKSISDVKMDDMLNVSEIKEYSDAITKLHNEVENDETLESYKQSVKKLHGFGEKDFE</sequence>
<keyword evidence="3" id="KW-1185">Reference proteome</keyword>
<name>T1JEC2_STRMM</name>
<dbReference type="AlphaFoldDB" id="T1JEC2"/>
<dbReference type="GO" id="GO:0032543">
    <property type="term" value="P:mitochondrial translation"/>
    <property type="evidence" value="ECO:0007669"/>
    <property type="project" value="InterPro"/>
</dbReference>
<dbReference type="InterPro" id="IPR019349">
    <property type="entry name" value="Ribosomal_mS35_mit"/>
</dbReference>
<evidence type="ECO:0000259" key="1">
    <source>
        <dbReference type="Pfam" id="PF10213"/>
    </source>
</evidence>
<dbReference type="InterPro" id="IPR039848">
    <property type="entry name" value="Ribosomal_mS35_mt"/>
</dbReference>
<evidence type="ECO:0000313" key="2">
    <source>
        <dbReference type="EnsemblMetazoa" id="SMAR012164-PA"/>
    </source>
</evidence>
<dbReference type="EMBL" id="JH432116">
    <property type="status" value="NOT_ANNOTATED_CDS"/>
    <property type="molecule type" value="Genomic_DNA"/>
</dbReference>
<proteinExistence type="predicted"/>
<dbReference type="PhylomeDB" id="T1JEC2"/>
<accession>T1JEC2</accession>
<feature type="domain" description="Small ribosomal subunit protein mS35 mitochondrial conserved" evidence="1">
    <location>
        <begin position="143"/>
        <end position="213"/>
    </location>
</feature>
<dbReference type="eggNOG" id="KOG3933">
    <property type="taxonomic scope" value="Eukaryota"/>
</dbReference>
<dbReference type="GO" id="GO:0005763">
    <property type="term" value="C:mitochondrial small ribosomal subunit"/>
    <property type="evidence" value="ECO:0007669"/>
    <property type="project" value="TreeGrafter"/>
</dbReference>
<dbReference type="PANTHER" id="PTHR13490:SF0">
    <property type="entry name" value="SMALL RIBOSOMAL SUBUNIT PROTEIN MS35"/>
    <property type="match status" value="1"/>
</dbReference>
<dbReference type="STRING" id="126957.T1JEC2"/>
<evidence type="ECO:0000313" key="3">
    <source>
        <dbReference type="Proteomes" id="UP000014500"/>
    </source>
</evidence>
<reference evidence="2" key="2">
    <citation type="submission" date="2015-02" db="UniProtKB">
        <authorList>
            <consortium name="EnsemblMetazoa"/>
        </authorList>
    </citation>
    <scope>IDENTIFICATION</scope>
</reference>
<dbReference type="Proteomes" id="UP000014500">
    <property type="component" value="Unassembled WGS sequence"/>
</dbReference>
<dbReference type="GO" id="GO:0003735">
    <property type="term" value="F:structural constituent of ribosome"/>
    <property type="evidence" value="ECO:0007669"/>
    <property type="project" value="InterPro"/>
</dbReference>
<organism evidence="2 3">
    <name type="scientific">Strigamia maritima</name>
    <name type="common">European centipede</name>
    <name type="synonym">Geophilus maritimus</name>
    <dbReference type="NCBI Taxonomy" id="126957"/>
    <lineage>
        <taxon>Eukaryota</taxon>
        <taxon>Metazoa</taxon>
        <taxon>Ecdysozoa</taxon>
        <taxon>Arthropoda</taxon>
        <taxon>Myriapoda</taxon>
        <taxon>Chilopoda</taxon>
        <taxon>Pleurostigmophora</taxon>
        <taxon>Geophilomorpha</taxon>
        <taxon>Linotaeniidae</taxon>
        <taxon>Strigamia</taxon>
    </lineage>
</organism>